<accession>A0A401HBR8</accession>
<proteinExistence type="predicted"/>
<dbReference type="EMBL" id="BDMD01000124">
    <property type="protein sequence ID" value="GBF09844.1"/>
    <property type="molecule type" value="Genomic_DNA"/>
</dbReference>
<evidence type="ECO:0000313" key="2">
    <source>
        <dbReference type="EMBL" id="GBF09844.1"/>
    </source>
</evidence>
<feature type="transmembrane region" description="Helical" evidence="1">
    <location>
        <begin position="29"/>
        <end position="48"/>
    </location>
</feature>
<keyword evidence="1" id="KW-0812">Transmembrane</keyword>
<evidence type="ECO:0000313" key="3">
    <source>
        <dbReference type="Proteomes" id="UP000291213"/>
    </source>
</evidence>
<name>A0A401HBR8_AERPX</name>
<dbReference type="Proteomes" id="UP000291213">
    <property type="component" value="Unassembled WGS sequence"/>
</dbReference>
<sequence length="67" mass="6614">MHVRLLAVALSLGALEVLTLGTYRLVLASSALATVVVVARSGILGGILDSLRGRMHSGGGEDAGGGG</sequence>
<reference evidence="2 3" key="1">
    <citation type="submission" date="2017-02" db="EMBL/GenBank/DDBJ databases">
        <title>isolation and characterization of a novel temperate virus Aeropyrum globular virus 1 infecting hyperthermophilic archaeon Aeropyrum.</title>
        <authorList>
            <person name="Yumiya M."/>
            <person name="Yoshida T."/>
            <person name="Sako Y."/>
        </authorList>
    </citation>
    <scope>NUCLEOTIDE SEQUENCE [LARGE SCALE GENOMIC DNA]</scope>
    <source>
        <strain evidence="2 3">YK1-12-2013</strain>
    </source>
</reference>
<keyword evidence="1" id="KW-0472">Membrane</keyword>
<keyword evidence="1" id="KW-1133">Transmembrane helix</keyword>
<gene>
    <name evidence="2" type="ORF">apy_15690</name>
</gene>
<dbReference type="AlphaFoldDB" id="A0A401HBR8"/>
<feature type="non-terminal residue" evidence="2">
    <location>
        <position position="67"/>
    </location>
</feature>
<evidence type="ECO:0000256" key="1">
    <source>
        <dbReference type="SAM" id="Phobius"/>
    </source>
</evidence>
<protein>
    <submittedName>
        <fullName evidence="2">Uncharacterized protein</fullName>
    </submittedName>
</protein>
<organism evidence="2 3">
    <name type="scientific">Aeropyrum pernix</name>
    <dbReference type="NCBI Taxonomy" id="56636"/>
    <lineage>
        <taxon>Archaea</taxon>
        <taxon>Thermoproteota</taxon>
        <taxon>Thermoprotei</taxon>
        <taxon>Desulfurococcales</taxon>
        <taxon>Desulfurococcaceae</taxon>
        <taxon>Aeropyrum</taxon>
    </lineage>
</organism>
<comment type="caution">
    <text evidence="2">The sequence shown here is derived from an EMBL/GenBank/DDBJ whole genome shotgun (WGS) entry which is preliminary data.</text>
</comment>